<proteinExistence type="inferred from homology"/>
<dbReference type="Gene3D" id="2.170.130.10">
    <property type="entry name" value="TonB-dependent receptor, plug domain"/>
    <property type="match status" value="1"/>
</dbReference>
<dbReference type="Gene3D" id="2.40.170.20">
    <property type="entry name" value="TonB-dependent receptor, beta-barrel domain"/>
    <property type="match status" value="1"/>
</dbReference>
<evidence type="ECO:0000256" key="1">
    <source>
        <dbReference type="ARBA" id="ARBA00004442"/>
    </source>
</evidence>
<dbReference type="EMBL" id="JBBUTH010000011">
    <property type="protein sequence ID" value="MEK8053178.1"/>
    <property type="molecule type" value="Genomic_DNA"/>
</dbReference>
<dbReference type="NCBIfam" id="TIGR01782">
    <property type="entry name" value="TonB-Xanth-Caul"/>
    <property type="match status" value="1"/>
</dbReference>
<protein>
    <submittedName>
        <fullName evidence="7">TonB-dependent receptor</fullName>
    </submittedName>
</protein>
<dbReference type="SUPFAM" id="SSF56935">
    <property type="entry name" value="Porins"/>
    <property type="match status" value="1"/>
</dbReference>
<comment type="subcellular location">
    <subcellularLocation>
        <location evidence="1">Cell outer membrane</location>
    </subcellularLocation>
</comment>
<evidence type="ECO:0000259" key="6">
    <source>
        <dbReference type="Pfam" id="PF07715"/>
    </source>
</evidence>
<feature type="signal peptide" evidence="5">
    <location>
        <begin position="1"/>
        <end position="39"/>
    </location>
</feature>
<feature type="domain" description="TonB-dependent receptor plug" evidence="6">
    <location>
        <begin position="64"/>
        <end position="164"/>
    </location>
</feature>
<dbReference type="Pfam" id="PF07715">
    <property type="entry name" value="Plug"/>
    <property type="match status" value="1"/>
</dbReference>
<sequence>MTPRRTAAPAPRAPALHPVAAACGALLALIAAAPLQALAQAASSDNTVVITGIRRGIESSLATKRNSDSIVEAVSAEDIGKLPDISIAESLARLPGLAAQRVDGRAQAIQIRGLSGNYAGTLLNGREIVSTSDNRAAEFDQFPSELLGSVVVYKTPDAAVVAAGLSGTADMRTVRPLDFRGRQLAFNLRGEHNGNGQVTDGASANGKRFSVSYIDQFANNTVGVALGLAHLDLPGQERAYKSWWWANTGNWGRPVAGAPAGAITLNGFEALATASTQKRTGLMGVFEYKPHKDLHSTLDLYYSKFDQRRTMRGIMTNLGPTWNDATEPTVSDARVTTVNGDPILTHAVVGNLKPVVRNDYNTRDDTIAAIGWNTEVKAAGWTAVADLSYSRAKRNEQILEVYAGPATPSSLTIDVATGSGVSQITPALNYSSPTQMLLSDPAGWGHDGLIKYPHVTDEVKSLRLSAKRDLGGLAGLLSTVETGLNYTQRTKDVNKTEVNLNLKNGRTPVAVGSDLLRPATDLGFAGMPGGTLSYDIMPSIGRYYDSSPTALDQVSARHYDVKEDVTTLYGRLGLDTTVMSVPVRGNLGLQVVHASQHSNGFMWTGATAVPVAGGTSYTDILPSLNLVAELSGNRYLRSGLARTVARPRMEDMRAGITGVGVSNTTFLWSGSGGNAKLEPWRADSLDLAFEQYIGKRSYVSAATFYKKLRSFIYNKDIVYDFSGIPNPTANTPISNIGVINAPANGQGGMVAGFELAASVDLGVWSKALDGIGFTASYADTRSNLHEGNDVSKPLDGLSGRVNSLGAYYERDGFSARVSQRYRSAFVTTTRGVFLDGVTSRIEPEQQVDIQLGYAFEQGPYKGLSLLLQVNNLTNEPYRTRKGIDSGSATAGATLPERYTTWGRQVLFGVNYKM</sequence>
<dbReference type="RefSeq" id="WP_341412922.1">
    <property type="nucleotide sequence ID" value="NZ_JBBUTH010000011.1"/>
</dbReference>
<dbReference type="PANTHER" id="PTHR40980">
    <property type="entry name" value="PLUG DOMAIN-CONTAINING PROTEIN"/>
    <property type="match status" value="1"/>
</dbReference>
<dbReference type="InterPro" id="IPR037066">
    <property type="entry name" value="Plug_dom_sf"/>
</dbReference>
<comment type="similarity">
    <text evidence="2">Belongs to the TonB-dependent receptor family.</text>
</comment>
<evidence type="ECO:0000313" key="8">
    <source>
        <dbReference type="Proteomes" id="UP001365405"/>
    </source>
</evidence>
<dbReference type="InterPro" id="IPR036942">
    <property type="entry name" value="Beta-barrel_TonB_sf"/>
</dbReference>
<reference evidence="7 8" key="1">
    <citation type="submission" date="2024-04" db="EMBL/GenBank/DDBJ databases">
        <title>Novel species of the genus Ideonella isolated from streams.</title>
        <authorList>
            <person name="Lu H."/>
        </authorList>
    </citation>
    <scope>NUCLEOTIDE SEQUENCE [LARGE SCALE GENOMIC DNA]</scope>
    <source>
        <strain evidence="7 8">DXS22W</strain>
    </source>
</reference>
<dbReference type="Proteomes" id="UP001365405">
    <property type="component" value="Unassembled WGS sequence"/>
</dbReference>
<keyword evidence="7" id="KW-0675">Receptor</keyword>
<comment type="caution">
    <text evidence="7">The sequence shown here is derived from an EMBL/GenBank/DDBJ whole genome shotgun (WGS) entry which is preliminary data.</text>
</comment>
<dbReference type="PROSITE" id="PS51257">
    <property type="entry name" value="PROKAR_LIPOPROTEIN"/>
    <property type="match status" value="1"/>
</dbReference>
<evidence type="ECO:0000256" key="3">
    <source>
        <dbReference type="ARBA" id="ARBA00023136"/>
    </source>
</evidence>
<accession>A0ABU9CNI7</accession>
<evidence type="ECO:0000256" key="4">
    <source>
        <dbReference type="ARBA" id="ARBA00023237"/>
    </source>
</evidence>
<keyword evidence="8" id="KW-1185">Reference proteome</keyword>
<evidence type="ECO:0000256" key="2">
    <source>
        <dbReference type="ARBA" id="ARBA00009810"/>
    </source>
</evidence>
<feature type="chain" id="PRO_5047535777" evidence="5">
    <location>
        <begin position="40"/>
        <end position="913"/>
    </location>
</feature>
<dbReference type="PANTHER" id="PTHR40980:SF3">
    <property type="entry name" value="TONB-DEPENDENT RECEPTOR-LIKE BETA-BARREL DOMAIN-CONTAINING PROTEIN"/>
    <property type="match status" value="1"/>
</dbReference>
<gene>
    <name evidence="7" type="ORF">AACH10_23185</name>
</gene>
<keyword evidence="5" id="KW-0732">Signal</keyword>
<evidence type="ECO:0000256" key="5">
    <source>
        <dbReference type="SAM" id="SignalP"/>
    </source>
</evidence>
<evidence type="ECO:0000313" key="7">
    <source>
        <dbReference type="EMBL" id="MEK8053178.1"/>
    </source>
</evidence>
<dbReference type="InterPro" id="IPR010104">
    <property type="entry name" value="TonB_rcpt_bac"/>
</dbReference>
<dbReference type="CDD" id="cd01347">
    <property type="entry name" value="ligand_gated_channel"/>
    <property type="match status" value="1"/>
</dbReference>
<name>A0ABU9CNI7_9BURK</name>
<organism evidence="7 8">
    <name type="scientific">Pseudaquabacterium inlustre</name>
    <dbReference type="NCBI Taxonomy" id="2984192"/>
    <lineage>
        <taxon>Bacteria</taxon>
        <taxon>Pseudomonadati</taxon>
        <taxon>Pseudomonadota</taxon>
        <taxon>Betaproteobacteria</taxon>
        <taxon>Burkholderiales</taxon>
        <taxon>Sphaerotilaceae</taxon>
        <taxon>Pseudaquabacterium</taxon>
    </lineage>
</organism>
<dbReference type="InterPro" id="IPR012910">
    <property type="entry name" value="Plug_dom"/>
</dbReference>
<keyword evidence="4" id="KW-0998">Cell outer membrane</keyword>
<keyword evidence="3" id="KW-0472">Membrane</keyword>